<keyword evidence="2" id="KW-1185">Reference proteome</keyword>
<protein>
    <submittedName>
        <fullName evidence="1">Uncharacterized protein</fullName>
    </submittedName>
</protein>
<sequence length="194" mass="21296">MSTVFLLDPLVCLGKPDLYLKVNQQLQGYFDRVGRAMRPAEKILVAWIPAAPTPTPLDLLVYFTPVEYSVVSRFFGKPVDPLAVSHWGYTQFQTANGRVTVAASEVYAKSLEPDLLAKLAFHELMHNKLVTGNGLHTRNGLAQATVGPNTDLSAENIADLAAAMHNPVPQWTGGVDLLLSARRLRDAGDPLWYL</sequence>
<gene>
    <name evidence="1" type="ORF">C7402_118136</name>
</gene>
<comment type="caution">
    <text evidence="1">The sequence shown here is derived from an EMBL/GenBank/DDBJ whole genome shotgun (WGS) entry which is preliminary data.</text>
</comment>
<reference evidence="1 2" key="1">
    <citation type="submission" date="2018-05" db="EMBL/GenBank/DDBJ databases">
        <title>Genomic Encyclopedia of Type Strains, Phase IV (KMG-V): Genome sequencing to study the core and pangenomes of soil and plant-associated prokaryotes.</title>
        <authorList>
            <person name="Whitman W."/>
        </authorList>
    </citation>
    <scope>NUCLEOTIDE SEQUENCE [LARGE SCALE GENOMIC DNA]</scope>
    <source>
        <strain evidence="1 2">SCZa-39</strain>
    </source>
</reference>
<proteinExistence type="predicted"/>
<name>A0ABX5KGE5_9BURK</name>
<evidence type="ECO:0000313" key="2">
    <source>
        <dbReference type="Proteomes" id="UP000245712"/>
    </source>
</evidence>
<accession>A0ABX5KGE5</accession>
<dbReference type="RefSeq" id="WP_116613564.1">
    <property type="nucleotide sequence ID" value="NZ_QEOB01000018.1"/>
</dbReference>
<dbReference type="EMBL" id="QEOB01000018">
    <property type="protein sequence ID" value="PVX75204.1"/>
    <property type="molecule type" value="Genomic_DNA"/>
</dbReference>
<evidence type="ECO:0000313" key="1">
    <source>
        <dbReference type="EMBL" id="PVX75204.1"/>
    </source>
</evidence>
<organism evidence="1 2">
    <name type="scientific">Paraburkholderia unamae</name>
    <dbReference type="NCBI Taxonomy" id="219649"/>
    <lineage>
        <taxon>Bacteria</taxon>
        <taxon>Pseudomonadati</taxon>
        <taxon>Pseudomonadota</taxon>
        <taxon>Betaproteobacteria</taxon>
        <taxon>Burkholderiales</taxon>
        <taxon>Burkholderiaceae</taxon>
        <taxon>Paraburkholderia</taxon>
    </lineage>
</organism>
<dbReference type="Proteomes" id="UP000245712">
    <property type="component" value="Unassembled WGS sequence"/>
</dbReference>